<protein>
    <submittedName>
        <fullName evidence="7">Threonine/homoserine/homoserine lactone efflux protein</fullName>
    </submittedName>
</protein>
<evidence type="ECO:0000256" key="1">
    <source>
        <dbReference type="ARBA" id="ARBA00004651"/>
    </source>
</evidence>
<evidence type="ECO:0000256" key="5">
    <source>
        <dbReference type="ARBA" id="ARBA00023136"/>
    </source>
</evidence>
<dbReference type="Pfam" id="PF01810">
    <property type="entry name" value="LysE"/>
    <property type="match status" value="1"/>
</dbReference>
<feature type="transmembrane region" description="Helical" evidence="6">
    <location>
        <begin position="142"/>
        <end position="170"/>
    </location>
</feature>
<dbReference type="AlphaFoldDB" id="A0A1H1WGE4"/>
<dbReference type="GO" id="GO:0005886">
    <property type="term" value="C:plasma membrane"/>
    <property type="evidence" value="ECO:0007669"/>
    <property type="project" value="UniProtKB-SubCell"/>
</dbReference>
<dbReference type="STRING" id="472181.SAMN05216271_3192"/>
<dbReference type="Proteomes" id="UP000243413">
    <property type="component" value="Chromosome I"/>
</dbReference>
<dbReference type="GO" id="GO:0015171">
    <property type="term" value="F:amino acid transmembrane transporter activity"/>
    <property type="evidence" value="ECO:0007669"/>
    <property type="project" value="TreeGrafter"/>
</dbReference>
<dbReference type="PANTHER" id="PTHR30086:SF20">
    <property type="entry name" value="ARGININE EXPORTER PROTEIN ARGO-RELATED"/>
    <property type="match status" value="1"/>
</dbReference>
<keyword evidence="4 6" id="KW-1133">Transmembrane helix</keyword>
<comment type="subcellular location">
    <subcellularLocation>
        <location evidence="1">Cell membrane</location>
        <topology evidence="1">Multi-pass membrane protein</topology>
    </subcellularLocation>
</comment>
<accession>A0A1H1WGE4</accession>
<dbReference type="PANTHER" id="PTHR30086">
    <property type="entry name" value="ARGININE EXPORTER PROTEIN ARGO"/>
    <property type="match status" value="1"/>
</dbReference>
<dbReference type="OrthoDB" id="9812084at2"/>
<feature type="transmembrane region" description="Helical" evidence="6">
    <location>
        <begin position="73"/>
        <end position="91"/>
    </location>
</feature>
<evidence type="ECO:0000256" key="3">
    <source>
        <dbReference type="ARBA" id="ARBA00022692"/>
    </source>
</evidence>
<evidence type="ECO:0000256" key="4">
    <source>
        <dbReference type="ARBA" id="ARBA00022989"/>
    </source>
</evidence>
<dbReference type="InterPro" id="IPR001123">
    <property type="entry name" value="LeuE-type"/>
</dbReference>
<proteinExistence type="predicted"/>
<dbReference type="RefSeq" id="WP_092287825.1">
    <property type="nucleotide sequence ID" value="NZ_LT629763.1"/>
</dbReference>
<reference evidence="8" key="1">
    <citation type="submission" date="2016-10" db="EMBL/GenBank/DDBJ databases">
        <authorList>
            <person name="Varghese N."/>
            <person name="Submissions S."/>
        </authorList>
    </citation>
    <scope>NUCLEOTIDE SEQUENCE [LARGE SCALE GENOMIC DNA]</scope>
    <source>
        <strain evidence="8">JCM 14963</strain>
    </source>
</reference>
<dbReference type="GO" id="GO:0033228">
    <property type="term" value="P:cysteine export across plasma membrane"/>
    <property type="evidence" value="ECO:0007669"/>
    <property type="project" value="TreeGrafter"/>
</dbReference>
<name>A0A1H1WGE4_9GAMM</name>
<feature type="transmembrane region" description="Helical" evidence="6">
    <location>
        <begin position="182"/>
        <end position="199"/>
    </location>
</feature>
<feature type="transmembrane region" description="Helical" evidence="6">
    <location>
        <begin position="40"/>
        <end position="61"/>
    </location>
</feature>
<keyword evidence="2" id="KW-1003">Cell membrane</keyword>
<gene>
    <name evidence="7" type="ORF">SAMN05216271_3192</name>
</gene>
<organism evidence="7 8">
    <name type="scientific">Halopseudomonas sabulinigri</name>
    <dbReference type="NCBI Taxonomy" id="472181"/>
    <lineage>
        <taxon>Bacteria</taxon>
        <taxon>Pseudomonadati</taxon>
        <taxon>Pseudomonadota</taxon>
        <taxon>Gammaproteobacteria</taxon>
        <taxon>Pseudomonadales</taxon>
        <taxon>Pseudomonadaceae</taxon>
        <taxon>Halopseudomonas</taxon>
    </lineage>
</organism>
<sequence length="200" mass="21532">MNSELLLALVLFSTVASITPGPNNLMLLTSGVNVGFQRTLPHLAGVWIGFFVMLLAVGGGLGEVFQRWPSLYVWLKWCGAAYLLYLAWRVATAAAPTPTESTPGAQRVLGFWGAVAFQWINPKAWVMAVSAFSLYFVPGSGLLTVLLIALVIALVNLPCVSLWALCGAHLRGFLQRPRNLRVFNGGVALLLVLSLVPLAL</sequence>
<keyword evidence="3 6" id="KW-0812">Transmembrane</keyword>
<evidence type="ECO:0000256" key="6">
    <source>
        <dbReference type="SAM" id="Phobius"/>
    </source>
</evidence>
<evidence type="ECO:0000313" key="7">
    <source>
        <dbReference type="EMBL" id="SDS95386.1"/>
    </source>
</evidence>
<evidence type="ECO:0000256" key="2">
    <source>
        <dbReference type="ARBA" id="ARBA00022475"/>
    </source>
</evidence>
<evidence type="ECO:0000313" key="8">
    <source>
        <dbReference type="Proteomes" id="UP000243413"/>
    </source>
</evidence>
<keyword evidence="5 6" id="KW-0472">Membrane</keyword>
<dbReference type="EMBL" id="LT629763">
    <property type="protein sequence ID" value="SDS95386.1"/>
    <property type="molecule type" value="Genomic_DNA"/>
</dbReference>